<evidence type="ECO:0000256" key="2">
    <source>
        <dbReference type="ARBA" id="ARBA00012438"/>
    </source>
</evidence>
<dbReference type="PANTHER" id="PTHR42878:SF15">
    <property type="entry name" value="BACTERIOPHYTOCHROME"/>
    <property type="match status" value="1"/>
</dbReference>
<dbReference type="GO" id="GO:0030295">
    <property type="term" value="F:protein kinase activator activity"/>
    <property type="evidence" value="ECO:0007669"/>
    <property type="project" value="TreeGrafter"/>
</dbReference>
<dbReference type="EC" id="2.7.13.3" evidence="2"/>
<keyword evidence="6" id="KW-1133">Transmembrane helix</keyword>
<dbReference type="GO" id="GO:0007234">
    <property type="term" value="P:osmosensory signaling via phosphorelay pathway"/>
    <property type="evidence" value="ECO:0007669"/>
    <property type="project" value="TreeGrafter"/>
</dbReference>
<dbReference type="InterPro" id="IPR036890">
    <property type="entry name" value="HATPase_C_sf"/>
</dbReference>
<keyword evidence="9" id="KW-1185">Reference proteome</keyword>
<proteinExistence type="predicted"/>
<dbReference type="InterPro" id="IPR005467">
    <property type="entry name" value="His_kinase_dom"/>
</dbReference>
<evidence type="ECO:0000256" key="4">
    <source>
        <dbReference type="ARBA" id="ARBA00022777"/>
    </source>
</evidence>
<dbReference type="InterPro" id="IPR003661">
    <property type="entry name" value="HisK_dim/P_dom"/>
</dbReference>
<feature type="region of interest" description="Disordered" evidence="5">
    <location>
        <begin position="62"/>
        <end position="82"/>
    </location>
</feature>
<keyword evidence="4 8" id="KW-0418">Kinase</keyword>
<feature type="transmembrane region" description="Helical" evidence="6">
    <location>
        <begin position="33"/>
        <end position="53"/>
    </location>
</feature>
<dbReference type="GO" id="GO:0000156">
    <property type="term" value="F:phosphorelay response regulator activity"/>
    <property type="evidence" value="ECO:0007669"/>
    <property type="project" value="TreeGrafter"/>
</dbReference>
<evidence type="ECO:0000313" key="8">
    <source>
        <dbReference type="EMBL" id="TYO98580.1"/>
    </source>
</evidence>
<dbReference type="Proteomes" id="UP000324159">
    <property type="component" value="Unassembled WGS sequence"/>
</dbReference>
<dbReference type="SUPFAM" id="SSF55874">
    <property type="entry name" value="ATPase domain of HSP90 chaperone/DNA topoisomerase II/histidine kinase"/>
    <property type="match status" value="1"/>
</dbReference>
<evidence type="ECO:0000313" key="9">
    <source>
        <dbReference type="Proteomes" id="UP000324159"/>
    </source>
</evidence>
<comment type="caution">
    <text evidence="8">The sequence shown here is derived from an EMBL/GenBank/DDBJ whole genome shotgun (WGS) entry which is preliminary data.</text>
</comment>
<dbReference type="OrthoDB" id="5400848at2"/>
<evidence type="ECO:0000256" key="5">
    <source>
        <dbReference type="SAM" id="MobiDB-lite"/>
    </source>
</evidence>
<dbReference type="PROSITE" id="PS50109">
    <property type="entry name" value="HIS_KIN"/>
    <property type="match status" value="1"/>
</dbReference>
<name>A0A5D3WJ83_9BACT</name>
<keyword evidence="3" id="KW-0808">Transferase</keyword>
<dbReference type="SMART" id="SM00388">
    <property type="entry name" value="HisKA"/>
    <property type="match status" value="1"/>
</dbReference>
<dbReference type="SUPFAM" id="SSF47384">
    <property type="entry name" value="Homodimeric domain of signal transducing histidine kinase"/>
    <property type="match status" value="1"/>
</dbReference>
<gene>
    <name evidence="8" type="ORF">EDC39_106186</name>
</gene>
<evidence type="ECO:0000256" key="6">
    <source>
        <dbReference type="SAM" id="Phobius"/>
    </source>
</evidence>
<dbReference type="CDD" id="cd00082">
    <property type="entry name" value="HisKA"/>
    <property type="match status" value="1"/>
</dbReference>
<dbReference type="EMBL" id="VNIB01000006">
    <property type="protein sequence ID" value="TYO98580.1"/>
    <property type="molecule type" value="Genomic_DNA"/>
</dbReference>
<dbReference type="SMART" id="SM00387">
    <property type="entry name" value="HATPase_c"/>
    <property type="match status" value="1"/>
</dbReference>
<feature type="compositionally biased region" description="Basic and acidic residues" evidence="5">
    <location>
        <begin position="72"/>
        <end position="82"/>
    </location>
</feature>
<dbReference type="InterPro" id="IPR003594">
    <property type="entry name" value="HATPase_dom"/>
</dbReference>
<keyword evidence="6" id="KW-0472">Membrane</keyword>
<comment type="catalytic activity">
    <reaction evidence="1">
        <text>ATP + protein L-histidine = ADP + protein N-phospho-L-histidine.</text>
        <dbReference type="EC" id="2.7.13.3"/>
    </reaction>
</comment>
<dbReference type="Gene3D" id="3.30.565.10">
    <property type="entry name" value="Histidine kinase-like ATPase, C-terminal domain"/>
    <property type="match status" value="1"/>
</dbReference>
<protein>
    <recommendedName>
        <fullName evidence="2">histidine kinase</fullName>
        <ecNumber evidence="2">2.7.13.3</ecNumber>
    </recommendedName>
</protein>
<keyword evidence="6" id="KW-0812">Transmembrane</keyword>
<evidence type="ECO:0000256" key="3">
    <source>
        <dbReference type="ARBA" id="ARBA00022679"/>
    </source>
</evidence>
<organism evidence="8 9">
    <name type="scientific">Geothermobacter ehrlichii</name>
    <dbReference type="NCBI Taxonomy" id="213224"/>
    <lineage>
        <taxon>Bacteria</taxon>
        <taxon>Pseudomonadati</taxon>
        <taxon>Thermodesulfobacteriota</taxon>
        <taxon>Desulfuromonadia</taxon>
        <taxon>Desulfuromonadales</taxon>
        <taxon>Geothermobacteraceae</taxon>
        <taxon>Geothermobacter</taxon>
    </lineage>
</organism>
<sequence>MSVRTKLILQLFLLVLLLGGVLCRLAGLVSMSTLMLLSGPLLLLLLFLSLSLLRGLSSPAAAFHAGQPSRPETGRVDGEGRPESMDRELCVLVHMVSHDLRNPLSAVLGLGQALQEKAKMAGDENHTALGHIVAGAEKMERIINALLALSQVSSQPLRYDAVDLAACARQAFADRQRRQPKPDAELVAPPELKVAGAPDLLLLAMENLMRNAWKTADPERPLRVELGCRHEDGRDIYYFRDNGLGFVGGEGDDLSGVAADGERANGRMPGIDLAIAARIIRRHEGEVWIDAAEGEGCCFSFRLGLPGLGERG</sequence>
<dbReference type="InterPro" id="IPR036097">
    <property type="entry name" value="HisK_dim/P_sf"/>
</dbReference>
<dbReference type="InterPro" id="IPR050351">
    <property type="entry name" value="BphY/WalK/GraS-like"/>
</dbReference>
<feature type="domain" description="Histidine kinase" evidence="7">
    <location>
        <begin position="95"/>
        <end position="307"/>
    </location>
</feature>
<dbReference type="Pfam" id="PF02518">
    <property type="entry name" value="HATPase_c"/>
    <property type="match status" value="1"/>
</dbReference>
<dbReference type="PANTHER" id="PTHR42878">
    <property type="entry name" value="TWO-COMPONENT HISTIDINE KINASE"/>
    <property type="match status" value="1"/>
</dbReference>
<evidence type="ECO:0000256" key="1">
    <source>
        <dbReference type="ARBA" id="ARBA00000085"/>
    </source>
</evidence>
<dbReference type="GO" id="GO:0000155">
    <property type="term" value="F:phosphorelay sensor kinase activity"/>
    <property type="evidence" value="ECO:0007669"/>
    <property type="project" value="InterPro"/>
</dbReference>
<accession>A0A5D3WJ83</accession>
<dbReference type="AlphaFoldDB" id="A0A5D3WJ83"/>
<evidence type="ECO:0000259" key="7">
    <source>
        <dbReference type="PROSITE" id="PS50109"/>
    </source>
</evidence>
<dbReference type="RefSeq" id="WP_148895950.1">
    <property type="nucleotide sequence ID" value="NZ_VNIB01000006.1"/>
</dbReference>
<dbReference type="Pfam" id="PF00512">
    <property type="entry name" value="HisKA"/>
    <property type="match status" value="1"/>
</dbReference>
<dbReference type="Gene3D" id="1.10.287.130">
    <property type="match status" value="1"/>
</dbReference>
<reference evidence="8 9" key="1">
    <citation type="submission" date="2019-07" db="EMBL/GenBank/DDBJ databases">
        <title>Genomic Encyclopedia of Type Strains, Phase IV (KMG-IV): sequencing the most valuable type-strain genomes for metagenomic binning, comparative biology and taxonomic classification.</title>
        <authorList>
            <person name="Goeker M."/>
        </authorList>
    </citation>
    <scope>NUCLEOTIDE SEQUENCE [LARGE SCALE GENOMIC DNA]</scope>
    <source>
        <strain evidence="8 9">SS015</strain>
    </source>
</reference>